<gene>
    <name evidence="1" type="ORF">V9385_21770</name>
</gene>
<proteinExistence type="predicted"/>
<keyword evidence="2" id="KW-1185">Reference proteome</keyword>
<evidence type="ECO:0000313" key="1">
    <source>
        <dbReference type="EMBL" id="WWY20219.1"/>
    </source>
</evidence>
<dbReference type="EMBL" id="CP146691">
    <property type="protein sequence ID" value="WWY20219.1"/>
    <property type="molecule type" value="Genomic_DNA"/>
</dbReference>
<dbReference type="Proteomes" id="UP001375228">
    <property type="component" value="Chromosome"/>
</dbReference>
<evidence type="ECO:0000313" key="2">
    <source>
        <dbReference type="Proteomes" id="UP001375228"/>
    </source>
</evidence>
<reference evidence="1 2" key="1">
    <citation type="submission" date="2024-03" db="EMBL/GenBank/DDBJ databases">
        <title>Pseudomonas juntendi.</title>
        <authorList>
            <person name="Liu Y."/>
        </authorList>
    </citation>
    <scope>NUCLEOTIDE SEQUENCE [LARGE SCALE GENOMIC DNA]</scope>
    <source>
        <strain evidence="1 2">L4046hy</strain>
    </source>
</reference>
<accession>A0ABZ2JFH8</accession>
<sequence>MSRIGDFIASPLQKIFKAIPVATTATSSDLDAARVDGEGESVPDVSPLARQLAAAAERTAQRDSQLSRQELAKLGMRIRDDLNSSVHGLNKPLNDAFVPDTDDAELLARARQATEFVNGKGQNPFKDLSTEQLVLIGYDEEGDFTKNEREAAFMEIGHRYSLWTHYIVDKSNAEYEKTGLIDDSIREVIAYYKALPAIEEAQFGNYEINLNMLIGRKESPPGEEADSLQETILKTVRKLEDEARHAKPALAPAGDQDNRA</sequence>
<name>A0ABZ2JFH8_9PSED</name>
<protein>
    <submittedName>
        <fullName evidence="1">Uncharacterized protein</fullName>
    </submittedName>
</protein>
<dbReference type="RefSeq" id="WP_144189224.1">
    <property type="nucleotide sequence ID" value="NZ_CP146690.1"/>
</dbReference>
<organism evidence="1 2">
    <name type="scientific">Pseudomonas juntendi</name>
    <dbReference type="NCBI Taxonomy" id="2666183"/>
    <lineage>
        <taxon>Bacteria</taxon>
        <taxon>Pseudomonadati</taxon>
        <taxon>Pseudomonadota</taxon>
        <taxon>Gammaproteobacteria</taxon>
        <taxon>Pseudomonadales</taxon>
        <taxon>Pseudomonadaceae</taxon>
        <taxon>Pseudomonas</taxon>
    </lineage>
</organism>